<protein>
    <submittedName>
        <fullName evidence="2">Uncharacterized protein</fullName>
    </submittedName>
</protein>
<name>A0AAD5XLY0_9FUNG</name>
<accession>A0AAD5XLY0</accession>
<reference evidence="2" key="1">
    <citation type="submission" date="2020-05" db="EMBL/GenBank/DDBJ databases">
        <title>Phylogenomic resolution of chytrid fungi.</title>
        <authorList>
            <person name="Stajich J.E."/>
            <person name="Amses K."/>
            <person name="Simmons R."/>
            <person name="Seto K."/>
            <person name="Myers J."/>
            <person name="Bonds A."/>
            <person name="Quandt C.A."/>
            <person name="Barry K."/>
            <person name="Liu P."/>
            <person name="Grigoriev I."/>
            <person name="Longcore J.E."/>
            <person name="James T.Y."/>
        </authorList>
    </citation>
    <scope>NUCLEOTIDE SEQUENCE</scope>
    <source>
        <strain evidence="2">JEL0379</strain>
    </source>
</reference>
<dbReference type="GO" id="GO:0003677">
    <property type="term" value="F:DNA binding"/>
    <property type="evidence" value="ECO:0007669"/>
    <property type="project" value="InterPro"/>
</dbReference>
<proteinExistence type="predicted"/>
<dbReference type="GO" id="GO:0005666">
    <property type="term" value="C:RNA polymerase III complex"/>
    <property type="evidence" value="ECO:0007669"/>
    <property type="project" value="InterPro"/>
</dbReference>
<gene>
    <name evidence="2" type="ORF">HDU87_008792</name>
</gene>
<dbReference type="InterPro" id="IPR007811">
    <property type="entry name" value="RPC4"/>
</dbReference>
<feature type="region of interest" description="Disordered" evidence="1">
    <location>
        <begin position="1"/>
        <end position="43"/>
    </location>
</feature>
<dbReference type="EMBL" id="JADGJQ010000096">
    <property type="protein sequence ID" value="KAJ3170452.1"/>
    <property type="molecule type" value="Genomic_DNA"/>
</dbReference>
<dbReference type="GO" id="GO:0006383">
    <property type="term" value="P:transcription by RNA polymerase III"/>
    <property type="evidence" value="ECO:0007669"/>
    <property type="project" value="InterPro"/>
</dbReference>
<dbReference type="Pfam" id="PF05132">
    <property type="entry name" value="RNA_pol_Rpc4"/>
    <property type="match status" value="1"/>
</dbReference>
<sequence>MSGPSTFNMTPEDLEMLSSVPPSASISTASASEKVASGRPQSARAAKAEAVKIKAEAAEPCATPAPPAGPDGRMAQLLMYQSGKMQMRMGQIVLDVISLELGVIPNLYSLVLCV</sequence>
<feature type="compositionally biased region" description="Low complexity" evidence="1">
    <location>
        <begin position="18"/>
        <end position="32"/>
    </location>
</feature>
<evidence type="ECO:0000313" key="3">
    <source>
        <dbReference type="Proteomes" id="UP001212152"/>
    </source>
</evidence>
<dbReference type="AlphaFoldDB" id="A0AAD5XLY0"/>
<comment type="caution">
    <text evidence="2">The sequence shown here is derived from an EMBL/GenBank/DDBJ whole genome shotgun (WGS) entry which is preliminary data.</text>
</comment>
<evidence type="ECO:0000313" key="2">
    <source>
        <dbReference type="EMBL" id="KAJ3170452.1"/>
    </source>
</evidence>
<dbReference type="Proteomes" id="UP001212152">
    <property type="component" value="Unassembled WGS sequence"/>
</dbReference>
<keyword evidence="3" id="KW-1185">Reference proteome</keyword>
<organism evidence="2 3">
    <name type="scientific">Geranomyces variabilis</name>
    <dbReference type="NCBI Taxonomy" id="109894"/>
    <lineage>
        <taxon>Eukaryota</taxon>
        <taxon>Fungi</taxon>
        <taxon>Fungi incertae sedis</taxon>
        <taxon>Chytridiomycota</taxon>
        <taxon>Chytridiomycota incertae sedis</taxon>
        <taxon>Chytridiomycetes</taxon>
        <taxon>Spizellomycetales</taxon>
        <taxon>Powellomycetaceae</taxon>
        <taxon>Geranomyces</taxon>
    </lineage>
</organism>
<evidence type="ECO:0000256" key="1">
    <source>
        <dbReference type="SAM" id="MobiDB-lite"/>
    </source>
</evidence>